<feature type="compositionally biased region" description="Low complexity" evidence="1">
    <location>
        <begin position="38"/>
        <end position="48"/>
    </location>
</feature>
<gene>
    <name evidence="2" type="ORF">OQ497_08320</name>
</gene>
<feature type="region of interest" description="Disordered" evidence="1">
    <location>
        <begin position="144"/>
        <end position="199"/>
    </location>
</feature>
<evidence type="ECO:0000313" key="2">
    <source>
        <dbReference type="EMBL" id="MCX2563960.1"/>
    </source>
</evidence>
<feature type="compositionally biased region" description="Polar residues" evidence="1">
    <location>
        <begin position="144"/>
        <end position="160"/>
    </location>
</feature>
<feature type="compositionally biased region" description="Basic and acidic residues" evidence="1">
    <location>
        <begin position="162"/>
        <end position="173"/>
    </location>
</feature>
<dbReference type="Gene3D" id="1.25.40.20">
    <property type="entry name" value="Ankyrin repeat-containing domain"/>
    <property type="match status" value="1"/>
</dbReference>
<comment type="caution">
    <text evidence="2">The sequence shown here is derived from an EMBL/GenBank/DDBJ whole genome shotgun (WGS) entry which is preliminary data.</text>
</comment>
<dbReference type="Proteomes" id="UP001301152">
    <property type="component" value="Unassembled WGS sequence"/>
</dbReference>
<feature type="region of interest" description="Disordered" evidence="1">
    <location>
        <begin position="34"/>
        <end position="80"/>
    </location>
</feature>
<keyword evidence="3" id="KW-1185">Reference proteome</keyword>
<evidence type="ECO:0000313" key="3">
    <source>
        <dbReference type="Proteomes" id="UP001301152"/>
    </source>
</evidence>
<sequence>MMTRLLRTFPLVIACSGFFLTVLPDLSHAQSARDQEAQAEAAEAAQKAEAAKAAKRAAPPSAIPGAAEEDGEDEHGSGDIEPTAALFDAINRGSTPSAKESINRGADLNGRNILGQTPLEMSIDMNRNAITFLLLSMRGQNTRASTVSSVKETVASSGDQPDSGRKIKPEKSVAKPGKLPDQSGGKPQPSVGFLGFSGS</sequence>
<reference evidence="2 3" key="1">
    <citation type="submission" date="2022-11" db="EMBL/GenBank/DDBJ databases">
        <title>Genome sequencing of Acetobacter type strain.</title>
        <authorList>
            <person name="Heo J."/>
            <person name="Lee D."/>
            <person name="Han B.-H."/>
            <person name="Hong S.-B."/>
            <person name="Kwon S.-W."/>
        </authorList>
    </citation>
    <scope>NUCLEOTIDE SEQUENCE [LARGE SCALE GENOMIC DNA]</scope>
    <source>
        <strain evidence="2 3">KACC 21253</strain>
    </source>
</reference>
<dbReference type="EMBL" id="JAPIUZ010000003">
    <property type="protein sequence ID" value="MCX2563960.1"/>
    <property type="molecule type" value="Genomic_DNA"/>
</dbReference>
<accession>A0ABT3QFD3</accession>
<dbReference type="SUPFAM" id="SSF48403">
    <property type="entry name" value="Ankyrin repeat"/>
    <property type="match status" value="1"/>
</dbReference>
<organism evidence="2 3">
    <name type="scientific">Acetobacter thailandicus</name>
    <dbReference type="NCBI Taxonomy" id="1502842"/>
    <lineage>
        <taxon>Bacteria</taxon>
        <taxon>Pseudomonadati</taxon>
        <taxon>Pseudomonadota</taxon>
        <taxon>Alphaproteobacteria</taxon>
        <taxon>Acetobacterales</taxon>
        <taxon>Acetobacteraceae</taxon>
        <taxon>Acetobacter</taxon>
    </lineage>
</organism>
<name>A0ABT3QFD3_9PROT</name>
<protein>
    <submittedName>
        <fullName evidence="2">Ankyrin repeat domain-containing protein</fullName>
    </submittedName>
</protein>
<dbReference type="RefSeq" id="WP_233133338.1">
    <property type="nucleotide sequence ID" value="NZ_JAERKX010000003.1"/>
</dbReference>
<proteinExistence type="predicted"/>
<evidence type="ECO:0000256" key="1">
    <source>
        <dbReference type="SAM" id="MobiDB-lite"/>
    </source>
</evidence>
<dbReference type="InterPro" id="IPR036770">
    <property type="entry name" value="Ankyrin_rpt-contain_sf"/>
</dbReference>